<reference evidence="1 2" key="1">
    <citation type="submission" date="2021-07" db="EMBL/GenBank/DDBJ databases">
        <title>Paraburkholderia edwinii protects Aspergillus sp. from phenazines by acting as a toxin sponge.</title>
        <authorList>
            <person name="Dahlstrom K.M."/>
            <person name="Newman D.K."/>
        </authorList>
    </citation>
    <scope>NUCLEOTIDE SEQUENCE [LARGE SCALE GENOMIC DNA]</scope>
    <source>
        <strain evidence="1 2">Pe01</strain>
    </source>
</reference>
<evidence type="ECO:0000313" key="2">
    <source>
        <dbReference type="Proteomes" id="UP000826462"/>
    </source>
</evidence>
<proteinExistence type="predicted"/>
<gene>
    <name evidence="1" type="ORF">KZJ38_30565</name>
</gene>
<dbReference type="EMBL" id="CP080096">
    <property type="protein sequence ID" value="QYD71372.1"/>
    <property type="molecule type" value="Genomic_DNA"/>
</dbReference>
<dbReference type="InterPro" id="IPR053855">
    <property type="entry name" value="DUF6931"/>
</dbReference>
<dbReference type="Pfam" id="PF22011">
    <property type="entry name" value="DUF6931"/>
    <property type="match status" value="1"/>
</dbReference>
<keyword evidence="2" id="KW-1185">Reference proteome</keyword>
<protein>
    <recommendedName>
        <fullName evidence="3">Secreted protein</fullName>
    </recommendedName>
</protein>
<dbReference type="RefSeq" id="WP_219800802.1">
    <property type="nucleotide sequence ID" value="NZ_CP080096.1"/>
</dbReference>
<dbReference type="Proteomes" id="UP000826462">
    <property type="component" value="Chromosome 2"/>
</dbReference>
<name>A0ABX8UQU2_9BURK</name>
<sequence>MDTIVEAAREMQLSDAAHRVLDALKPERAPRDAVQALLDANLAEDALALLARLLPRRYAVAWLCQCARAEALDETDRAGVALAEQWVREPDDARRRDALAFARAQRFGNAGAWAAAAAGWSGGDLAPPGSDTPAPPAGFMTARAAALAITYLAARVTTQFAERRAGFVRGALGLLGTPGAMDGERT</sequence>
<evidence type="ECO:0008006" key="3">
    <source>
        <dbReference type="Google" id="ProtNLM"/>
    </source>
</evidence>
<organism evidence="1 2">
    <name type="scientific">Paraburkholderia edwinii</name>
    <dbReference type="NCBI Taxonomy" id="2861782"/>
    <lineage>
        <taxon>Bacteria</taxon>
        <taxon>Pseudomonadati</taxon>
        <taxon>Pseudomonadota</taxon>
        <taxon>Betaproteobacteria</taxon>
        <taxon>Burkholderiales</taxon>
        <taxon>Burkholderiaceae</taxon>
        <taxon>Paraburkholderia</taxon>
    </lineage>
</organism>
<evidence type="ECO:0000313" key="1">
    <source>
        <dbReference type="EMBL" id="QYD71372.1"/>
    </source>
</evidence>
<accession>A0ABX8UQU2</accession>